<dbReference type="GO" id="GO:0010043">
    <property type="term" value="P:response to zinc ion"/>
    <property type="evidence" value="ECO:0007669"/>
    <property type="project" value="TreeGrafter"/>
</dbReference>
<sequence length="281" mass="30652">MITFLTDLPRYPFLQYALVTGMLVSVACGIIGSYVVTKRITYIAGSIAHTVLGGLGAARYCQTVYNLEWFHPLYGAVFAALASAVIIGVVSMKARQREDTVIGSLWAIGMAAGILFIYKTPGYSEDLMSYLFGSILMVSPRDLWMIAGLDALIVLISALFYNQFLALCFDEEFARLRGIHVEWYYLLLLCLTALTVVLLVTVVGIVMVIALITLPAAVAGELTKRLWHMMALSTLLTLLFTTAGLAVSYGPDLPAGATTIIISGVTYLLVVCGVRIFRLRQ</sequence>
<organism evidence="8 9">
    <name type="scientific">Syntrophus gentianae</name>
    <dbReference type="NCBI Taxonomy" id="43775"/>
    <lineage>
        <taxon>Bacteria</taxon>
        <taxon>Pseudomonadati</taxon>
        <taxon>Thermodesulfobacteriota</taxon>
        <taxon>Syntrophia</taxon>
        <taxon>Syntrophales</taxon>
        <taxon>Syntrophaceae</taxon>
        <taxon>Syntrophus</taxon>
    </lineage>
</organism>
<dbReference type="EMBL" id="FOBS01000003">
    <property type="protein sequence ID" value="SEM04660.1"/>
    <property type="molecule type" value="Genomic_DNA"/>
</dbReference>
<dbReference type="RefSeq" id="WP_093882191.1">
    <property type="nucleotide sequence ID" value="NZ_FOBS01000003.1"/>
</dbReference>
<evidence type="ECO:0000256" key="2">
    <source>
        <dbReference type="ARBA" id="ARBA00008034"/>
    </source>
</evidence>
<dbReference type="InterPro" id="IPR001626">
    <property type="entry name" value="ABC_TroCD"/>
</dbReference>
<feature type="transmembrane region" description="Helical" evidence="7">
    <location>
        <begin position="143"/>
        <end position="164"/>
    </location>
</feature>
<feature type="transmembrane region" description="Helical" evidence="7">
    <location>
        <begin position="100"/>
        <end position="118"/>
    </location>
</feature>
<evidence type="ECO:0000256" key="3">
    <source>
        <dbReference type="ARBA" id="ARBA00022692"/>
    </source>
</evidence>
<keyword evidence="6" id="KW-0813">Transport</keyword>
<keyword evidence="4 7" id="KW-1133">Transmembrane helix</keyword>
<dbReference type="GO" id="GO:0055085">
    <property type="term" value="P:transmembrane transport"/>
    <property type="evidence" value="ECO:0007669"/>
    <property type="project" value="InterPro"/>
</dbReference>
<feature type="transmembrane region" description="Helical" evidence="7">
    <location>
        <begin position="73"/>
        <end position="94"/>
    </location>
</feature>
<dbReference type="PANTHER" id="PTHR30477">
    <property type="entry name" value="ABC-TRANSPORTER METAL-BINDING PROTEIN"/>
    <property type="match status" value="1"/>
</dbReference>
<dbReference type="SUPFAM" id="SSF81345">
    <property type="entry name" value="ABC transporter involved in vitamin B12 uptake, BtuC"/>
    <property type="match status" value="1"/>
</dbReference>
<dbReference type="STRING" id="43775.SAMN04489760_10349"/>
<feature type="transmembrane region" description="Helical" evidence="7">
    <location>
        <begin position="255"/>
        <end position="277"/>
    </location>
</feature>
<evidence type="ECO:0000256" key="5">
    <source>
        <dbReference type="ARBA" id="ARBA00023136"/>
    </source>
</evidence>
<reference evidence="8 9" key="1">
    <citation type="submission" date="2016-10" db="EMBL/GenBank/DDBJ databases">
        <authorList>
            <person name="de Groot N.N."/>
        </authorList>
    </citation>
    <scope>NUCLEOTIDE SEQUENCE [LARGE SCALE GENOMIC DNA]</scope>
    <source>
        <strain evidence="8 9">DSM 8423</strain>
    </source>
</reference>
<dbReference type="AlphaFoldDB" id="A0A1H7V6J4"/>
<protein>
    <submittedName>
        <fullName evidence="8">Zinc transport system permease protein</fullName>
    </submittedName>
</protein>
<comment type="subcellular location">
    <subcellularLocation>
        <location evidence="6">Cell membrane</location>
        <topology evidence="6">Multi-pass membrane protein</topology>
    </subcellularLocation>
    <subcellularLocation>
        <location evidence="1">Membrane</location>
        <topology evidence="1">Multi-pass membrane protein</topology>
    </subcellularLocation>
</comment>
<dbReference type="PANTHER" id="PTHR30477:SF18">
    <property type="entry name" value="METAL TRANSPORT SYSTEM MEMBRANE PROTEIN CT_417-RELATED"/>
    <property type="match status" value="1"/>
</dbReference>
<dbReference type="GO" id="GO:0043190">
    <property type="term" value="C:ATP-binding cassette (ABC) transporter complex"/>
    <property type="evidence" value="ECO:0007669"/>
    <property type="project" value="InterPro"/>
</dbReference>
<dbReference type="InterPro" id="IPR037294">
    <property type="entry name" value="ABC_BtuC-like"/>
</dbReference>
<feature type="transmembrane region" description="Helical" evidence="7">
    <location>
        <begin position="12"/>
        <end position="36"/>
    </location>
</feature>
<evidence type="ECO:0000256" key="1">
    <source>
        <dbReference type="ARBA" id="ARBA00004141"/>
    </source>
</evidence>
<evidence type="ECO:0000313" key="8">
    <source>
        <dbReference type="EMBL" id="SEM04660.1"/>
    </source>
</evidence>
<dbReference type="Gene3D" id="1.10.3470.10">
    <property type="entry name" value="ABC transporter involved in vitamin B12 uptake, BtuC"/>
    <property type="match status" value="1"/>
</dbReference>
<evidence type="ECO:0000256" key="6">
    <source>
        <dbReference type="RuleBase" id="RU003943"/>
    </source>
</evidence>
<keyword evidence="5 7" id="KW-0472">Membrane</keyword>
<feature type="transmembrane region" description="Helical" evidence="7">
    <location>
        <begin position="42"/>
        <end position="61"/>
    </location>
</feature>
<dbReference type="Proteomes" id="UP000198744">
    <property type="component" value="Unassembled WGS sequence"/>
</dbReference>
<accession>A0A1H7V6J4</accession>
<dbReference type="Pfam" id="PF00950">
    <property type="entry name" value="ABC-3"/>
    <property type="match status" value="1"/>
</dbReference>
<keyword evidence="9" id="KW-1185">Reference proteome</keyword>
<feature type="transmembrane region" description="Helical" evidence="7">
    <location>
        <begin position="226"/>
        <end position="249"/>
    </location>
</feature>
<dbReference type="OrthoDB" id="9798540at2"/>
<gene>
    <name evidence="8" type="ORF">SAMN04489760_10349</name>
</gene>
<evidence type="ECO:0000256" key="4">
    <source>
        <dbReference type="ARBA" id="ARBA00022989"/>
    </source>
</evidence>
<evidence type="ECO:0000256" key="7">
    <source>
        <dbReference type="SAM" id="Phobius"/>
    </source>
</evidence>
<name>A0A1H7V6J4_9BACT</name>
<keyword evidence="3 6" id="KW-0812">Transmembrane</keyword>
<dbReference type="CDD" id="cd06550">
    <property type="entry name" value="TM_ABC_iron-siderophores_like"/>
    <property type="match status" value="1"/>
</dbReference>
<comment type="similarity">
    <text evidence="2 6">Belongs to the ABC-3 integral membrane protein family.</text>
</comment>
<evidence type="ECO:0000313" key="9">
    <source>
        <dbReference type="Proteomes" id="UP000198744"/>
    </source>
</evidence>
<feature type="transmembrane region" description="Helical" evidence="7">
    <location>
        <begin position="184"/>
        <end position="214"/>
    </location>
</feature>
<proteinExistence type="inferred from homology"/>